<dbReference type="OrthoDB" id="6434811at2759"/>
<comment type="caution">
    <text evidence="1">The sequence shown here is derived from an EMBL/GenBank/DDBJ whole genome shotgun (WGS) entry which is preliminary data.</text>
</comment>
<keyword evidence="2" id="KW-1185">Reference proteome</keyword>
<protein>
    <submittedName>
        <fullName evidence="1">Retrovirus-related Pol polyprotein from transposon 17.6</fullName>
    </submittedName>
</protein>
<proteinExistence type="predicted"/>
<evidence type="ECO:0000313" key="2">
    <source>
        <dbReference type="Proteomes" id="UP000886998"/>
    </source>
</evidence>
<sequence length="122" mass="14416">MEKVRDKRKKWYDKNSTKWEFQQGNAVLVLTPNQPHKLAPQWNGPGKIEKRLSETNYVVTFDGNQEGNKVYLINMLKPYHKRPELLNVVLVYIEEITEPSELEEDFPYMLTDPNVFDFTEIA</sequence>
<dbReference type="Proteomes" id="UP000886998">
    <property type="component" value="Unassembled WGS sequence"/>
</dbReference>
<name>A0A8X6XET0_9ARAC</name>
<dbReference type="EMBL" id="BMAV01008703">
    <property type="protein sequence ID" value="GFY52463.1"/>
    <property type="molecule type" value="Genomic_DNA"/>
</dbReference>
<accession>A0A8X6XET0</accession>
<evidence type="ECO:0000313" key="1">
    <source>
        <dbReference type="EMBL" id="GFY52463.1"/>
    </source>
</evidence>
<organism evidence="1 2">
    <name type="scientific">Trichonephila inaurata madagascariensis</name>
    <dbReference type="NCBI Taxonomy" id="2747483"/>
    <lineage>
        <taxon>Eukaryota</taxon>
        <taxon>Metazoa</taxon>
        <taxon>Ecdysozoa</taxon>
        <taxon>Arthropoda</taxon>
        <taxon>Chelicerata</taxon>
        <taxon>Arachnida</taxon>
        <taxon>Araneae</taxon>
        <taxon>Araneomorphae</taxon>
        <taxon>Entelegynae</taxon>
        <taxon>Araneoidea</taxon>
        <taxon>Nephilidae</taxon>
        <taxon>Trichonephila</taxon>
        <taxon>Trichonephila inaurata</taxon>
    </lineage>
</organism>
<dbReference type="AlphaFoldDB" id="A0A8X6XET0"/>
<reference evidence="1" key="1">
    <citation type="submission" date="2020-08" db="EMBL/GenBank/DDBJ databases">
        <title>Multicomponent nature underlies the extraordinary mechanical properties of spider dragline silk.</title>
        <authorList>
            <person name="Kono N."/>
            <person name="Nakamura H."/>
            <person name="Mori M."/>
            <person name="Yoshida Y."/>
            <person name="Ohtoshi R."/>
            <person name="Malay A.D."/>
            <person name="Moran D.A.P."/>
            <person name="Tomita M."/>
            <person name="Numata K."/>
            <person name="Arakawa K."/>
        </authorList>
    </citation>
    <scope>NUCLEOTIDE SEQUENCE</scope>
</reference>
<gene>
    <name evidence="1" type="primary">pol_4161</name>
    <name evidence="1" type="ORF">TNIN_229841</name>
</gene>